<dbReference type="Gene3D" id="3.40.50.1460">
    <property type="match status" value="1"/>
</dbReference>
<feature type="signal peptide" evidence="1">
    <location>
        <begin position="1"/>
        <end position="24"/>
    </location>
</feature>
<organism evidence="3">
    <name type="scientific">uncultured Acidimicrobiales bacterium</name>
    <dbReference type="NCBI Taxonomy" id="310071"/>
    <lineage>
        <taxon>Bacteria</taxon>
        <taxon>Bacillati</taxon>
        <taxon>Actinomycetota</taxon>
        <taxon>Acidimicrobiia</taxon>
        <taxon>Acidimicrobiales</taxon>
        <taxon>environmental samples</taxon>
    </lineage>
</organism>
<feature type="chain" id="PRO_5027087524" description="Peptidase C14 caspase domain-containing protein" evidence="1">
    <location>
        <begin position="25"/>
        <end position="271"/>
    </location>
</feature>
<feature type="domain" description="Peptidase C14 caspase" evidence="2">
    <location>
        <begin position="33"/>
        <end position="140"/>
    </location>
</feature>
<dbReference type="GO" id="GO:0005737">
    <property type="term" value="C:cytoplasm"/>
    <property type="evidence" value="ECO:0007669"/>
    <property type="project" value="TreeGrafter"/>
</dbReference>
<dbReference type="GO" id="GO:0006508">
    <property type="term" value="P:proteolysis"/>
    <property type="evidence" value="ECO:0007669"/>
    <property type="project" value="InterPro"/>
</dbReference>
<reference evidence="3" key="1">
    <citation type="submission" date="2020-02" db="EMBL/GenBank/DDBJ databases">
        <authorList>
            <person name="Meier V. D."/>
        </authorList>
    </citation>
    <scope>NUCLEOTIDE SEQUENCE</scope>
    <source>
        <strain evidence="3">AVDCRST_MAG10</strain>
    </source>
</reference>
<dbReference type="InterPro" id="IPR011600">
    <property type="entry name" value="Pept_C14_caspase"/>
</dbReference>
<dbReference type="EMBL" id="CADCTB010000108">
    <property type="protein sequence ID" value="CAA9241489.1"/>
    <property type="molecule type" value="Genomic_DNA"/>
</dbReference>
<dbReference type="Pfam" id="PF00656">
    <property type="entry name" value="Peptidase_C14"/>
    <property type="match status" value="1"/>
</dbReference>
<keyword evidence="1" id="KW-0732">Signal</keyword>
<evidence type="ECO:0000313" key="3">
    <source>
        <dbReference type="EMBL" id="CAA9241489.1"/>
    </source>
</evidence>
<evidence type="ECO:0000256" key="1">
    <source>
        <dbReference type="SAM" id="SignalP"/>
    </source>
</evidence>
<name>A0A6J4I3T7_9ACTN</name>
<dbReference type="PANTHER" id="PTHR48104">
    <property type="entry name" value="METACASPASE-4"/>
    <property type="match status" value="1"/>
</dbReference>
<dbReference type="PANTHER" id="PTHR48104:SF30">
    <property type="entry name" value="METACASPASE-1"/>
    <property type="match status" value="1"/>
</dbReference>
<dbReference type="AlphaFoldDB" id="A0A6J4I3T7"/>
<protein>
    <recommendedName>
        <fullName evidence="2">Peptidase C14 caspase domain-containing protein</fullName>
    </recommendedName>
</protein>
<evidence type="ECO:0000259" key="2">
    <source>
        <dbReference type="Pfam" id="PF00656"/>
    </source>
</evidence>
<sequence length="271" mass="28766">MRRALLLLALLVAGVLTSTVPASAVAPPAAAERWALIVGVDRFQGSTRPNYGAVADAADVRQALIKAGWADDHIRVLTDGGATAATIRSGLQWLVDRSGPNSMSVFHYSGHVKQVGSTEYLWPHDNSFIADTDLAGMLRQLRGQAWVDISGCEAAGFDEGISAPNRLFTGSSRANEKSYEIPDMRQSVFTLLQVEQAMINGAGDANRDGRVSVQEAFAYAAARAPQITAGQKQGPQHPVMAGWDGTPLFLDAVATPAAPVAAKKCFLIFCS</sequence>
<proteinExistence type="predicted"/>
<dbReference type="GO" id="GO:0004197">
    <property type="term" value="F:cysteine-type endopeptidase activity"/>
    <property type="evidence" value="ECO:0007669"/>
    <property type="project" value="InterPro"/>
</dbReference>
<dbReference type="InterPro" id="IPR050452">
    <property type="entry name" value="Metacaspase"/>
</dbReference>
<accession>A0A6J4I3T7</accession>
<gene>
    <name evidence="3" type="ORF">AVDCRST_MAG10-1619</name>
</gene>